<dbReference type="PANTHER" id="PTHR40043:SF1">
    <property type="entry name" value="UPF0719 INNER MEMBRANE PROTEIN YJFL"/>
    <property type="match status" value="1"/>
</dbReference>
<feature type="transmembrane region" description="Helical" evidence="7">
    <location>
        <begin position="137"/>
        <end position="158"/>
    </location>
</feature>
<feature type="transmembrane region" description="Helical" evidence="7">
    <location>
        <begin position="235"/>
        <end position="255"/>
    </location>
</feature>
<keyword evidence="6 7" id="KW-0472">Membrane</keyword>
<accession>A0A1M6GMQ1</accession>
<feature type="transmembrane region" description="Helical" evidence="7">
    <location>
        <begin position="97"/>
        <end position="116"/>
    </location>
</feature>
<dbReference type="GO" id="GO:0005886">
    <property type="term" value="C:plasma membrane"/>
    <property type="evidence" value="ECO:0007669"/>
    <property type="project" value="UniProtKB-SubCell"/>
</dbReference>
<dbReference type="AlphaFoldDB" id="A0A1M6GMQ1"/>
<dbReference type="InterPro" id="IPR007140">
    <property type="entry name" value="DUF350"/>
</dbReference>
<sequence length="298" mass="32729">MFEQVTDLSGIQELADWRVLVYVLVSLLVLLVAKLMYSVTAGFKLKEQLIDHDNKAVGIAFAGYMFSVCIVITGVLFSPSSVMLDGELGAKWLLDLGGTVLWSLIGCVMLILAQWINDKAIFRSFCNRKEMVQDENMGLGTALAGTYLATALVVRSAMSGEGVGNFWQDLLITLIWFAVTQALLILFSFVYQRVTKFDLHHEVERDNPAAGIAFGGGILAFTILLSFYIQRYDGLLGLLIWALISAVILIFARALTNRLILPGKRLDAEICEDKNWGAALIEFGISLGVAFIVAGSFN</sequence>
<evidence type="ECO:0000256" key="7">
    <source>
        <dbReference type="SAM" id="Phobius"/>
    </source>
</evidence>
<evidence type="ECO:0000256" key="5">
    <source>
        <dbReference type="ARBA" id="ARBA00022989"/>
    </source>
</evidence>
<evidence type="ECO:0000256" key="2">
    <source>
        <dbReference type="ARBA" id="ARBA00005779"/>
    </source>
</evidence>
<comment type="subcellular location">
    <subcellularLocation>
        <location evidence="1">Cell membrane</location>
        <topology evidence="1">Multi-pass membrane protein</topology>
    </subcellularLocation>
</comment>
<evidence type="ECO:0000256" key="4">
    <source>
        <dbReference type="ARBA" id="ARBA00022692"/>
    </source>
</evidence>
<evidence type="ECO:0000313" key="8">
    <source>
        <dbReference type="EMBL" id="SHJ11201.1"/>
    </source>
</evidence>
<dbReference type="STRING" id="1123071.SAMN02745181_1210"/>
<dbReference type="Proteomes" id="UP000184510">
    <property type="component" value="Unassembled WGS sequence"/>
</dbReference>
<dbReference type="OrthoDB" id="5416313at2"/>
<keyword evidence="3" id="KW-1003">Cell membrane</keyword>
<dbReference type="Pfam" id="PF03994">
    <property type="entry name" value="DUF350"/>
    <property type="match status" value="2"/>
</dbReference>
<dbReference type="EMBL" id="FQYR01000003">
    <property type="protein sequence ID" value="SHJ11201.1"/>
    <property type="molecule type" value="Genomic_DNA"/>
</dbReference>
<reference evidence="8 9" key="1">
    <citation type="submission" date="2016-11" db="EMBL/GenBank/DDBJ databases">
        <authorList>
            <person name="Jaros S."/>
            <person name="Januszkiewicz K."/>
            <person name="Wedrychowicz H."/>
        </authorList>
    </citation>
    <scope>NUCLEOTIDE SEQUENCE [LARGE SCALE GENOMIC DNA]</scope>
    <source>
        <strain evidence="8 9">DSM 18772</strain>
    </source>
</reference>
<keyword evidence="5 7" id="KW-1133">Transmembrane helix</keyword>
<comment type="similarity">
    <text evidence="2">Belongs to the UPF0719 family.</text>
</comment>
<dbReference type="InParanoid" id="A0A1M6GMQ1"/>
<protein>
    <submittedName>
        <fullName evidence="8">Uncharacterized membrane protein YjfL, UPF0719 family</fullName>
    </submittedName>
</protein>
<keyword evidence="4 7" id="KW-0812">Transmembrane</keyword>
<feature type="transmembrane region" description="Helical" evidence="7">
    <location>
        <begin position="276"/>
        <end position="297"/>
    </location>
</feature>
<feature type="transmembrane region" description="Helical" evidence="7">
    <location>
        <begin position="57"/>
        <end position="77"/>
    </location>
</feature>
<evidence type="ECO:0000256" key="3">
    <source>
        <dbReference type="ARBA" id="ARBA00022475"/>
    </source>
</evidence>
<evidence type="ECO:0000256" key="6">
    <source>
        <dbReference type="ARBA" id="ARBA00023136"/>
    </source>
</evidence>
<proteinExistence type="inferred from homology"/>
<keyword evidence="9" id="KW-1185">Reference proteome</keyword>
<feature type="transmembrane region" description="Helical" evidence="7">
    <location>
        <begin position="212"/>
        <end position="229"/>
    </location>
</feature>
<evidence type="ECO:0000313" key="9">
    <source>
        <dbReference type="Proteomes" id="UP000184510"/>
    </source>
</evidence>
<evidence type="ECO:0000256" key="1">
    <source>
        <dbReference type="ARBA" id="ARBA00004651"/>
    </source>
</evidence>
<dbReference type="RefSeq" id="WP_143158598.1">
    <property type="nucleotide sequence ID" value="NZ_FQYR01000003.1"/>
</dbReference>
<organism evidence="8 9">
    <name type="scientific">Rubritalea squalenifaciens DSM 18772</name>
    <dbReference type="NCBI Taxonomy" id="1123071"/>
    <lineage>
        <taxon>Bacteria</taxon>
        <taxon>Pseudomonadati</taxon>
        <taxon>Verrucomicrobiota</taxon>
        <taxon>Verrucomicrobiia</taxon>
        <taxon>Verrucomicrobiales</taxon>
        <taxon>Rubritaleaceae</taxon>
        <taxon>Rubritalea</taxon>
    </lineage>
</organism>
<name>A0A1M6GMQ1_9BACT</name>
<gene>
    <name evidence="8" type="ORF">SAMN02745181_1210</name>
</gene>
<dbReference type="PANTHER" id="PTHR40043">
    <property type="entry name" value="UPF0719 INNER MEMBRANE PROTEIN YJFL"/>
    <property type="match status" value="1"/>
</dbReference>
<feature type="transmembrane region" description="Helical" evidence="7">
    <location>
        <begin position="20"/>
        <end position="37"/>
    </location>
</feature>
<feature type="transmembrane region" description="Helical" evidence="7">
    <location>
        <begin position="170"/>
        <end position="191"/>
    </location>
</feature>